<evidence type="ECO:0000313" key="3">
    <source>
        <dbReference type="Proteomes" id="UP000521943"/>
    </source>
</evidence>
<name>A0A8H6LZ49_9AGAR</name>
<protein>
    <submittedName>
        <fullName evidence="2">Uncharacterized protein</fullName>
    </submittedName>
</protein>
<evidence type="ECO:0000313" key="2">
    <source>
        <dbReference type="EMBL" id="KAF6746406.1"/>
    </source>
</evidence>
<proteinExistence type="predicted"/>
<feature type="compositionally biased region" description="Basic and acidic residues" evidence="1">
    <location>
        <begin position="151"/>
        <end position="170"/>
    </location>
</feature>
<feature type="region of interest" description="Disordered" evidence="1">
    <location>
        <begin position="85"/>
        <end position="105"/>
    </location>
</feature>
<sequence length="219" mass="24745">MDVEYRYQHASPIRVPGQNMSDEDTRSRPDSIAGQGTEQADFATDYWGKKYEGRSCCDTFTSKSYPKRNCQINHACAAIHAVTPSEKKKEEVKNKEGRHEGTEPPTEVIAQRRRSGFEPGTISGIQDEHTMPVYAPFLEHSPLCPRRHRKPNEERTQKKGGERGEARGDRPNVQTKSIKFKRPCTADLAGQIVGFFSIANERVAVYGLDFIYEMPLSLP</sequence>
<dbReference type="Proteomes" id="UP000521943">
    <property type="component" value="Unassembled WGS sequence"/>
</dbReference>
<keyword evidence="3" id="KW-1185">Reference proteome</keyword>
<evidence type="ECO:0000256" key="1">
    <source>
        <dbReference type="SAM" id="MobiDB-lite"/>
    </source>
</evidence>
<dbReference type="EMBL" id="JACGCI010000093">
    <property type="protein sequence ID" value="KAF6746406.1"/>
    <property type="molecule type" value="Genomic_DNA"/>
</dbReference>
<accession>A0A8H6LZ49</accession>
<dbReference type="AlphaFoldDB" id="A0A8H6LZ49"/>
<organism evidence="2 3">
    <name type="scientific">Ephemerocybe angulata</name>
    <dbReference type="NCBI Taxonomy" id="980116"/>
    <lineage>
        <taxon>Eukaryota</taxon>
        <taxon>Fungi</taxon>
        <taxon>Dikarya</taxon>
        <taxon>Basidiomycota</taxon>
        <taxon>Agaricomycotina</taxon>
        <taxon>Agaricomycetes</taxon>
        <taxon>Agaricomycetidae</taxon>
        <taxon>Agaricales</taxon>
        <taxon>Agaricineae</taxon>
        <taxon>Psathyrellaceae</taxon>
        <taxon>Ephemerocybe</taxon>
    </lineage>
</organism>
<comment type="caution">
    <text evidence="2">The sequence shown here is derived from an EMBL/GenBank/DDBJ whole genome shotgun (WGS) entry which is preliminary data.</text>
</comment>
<feature type="region of interest" description="Disordered" evidence="1">
    <location>
        <begin position="142"/>
        <end position="176"/>
    </location>
</feature>
<gene>
    <name evidence="2" type="ORF">DFP72DRAFT_855458</name>
</gene>
<feature type="compositionally biased region" description="Basic and acidic residues" evidence="1">
    <location>
        <begin position="85"/>
        <end position="102"/>
    </location>
</feature>
<reference evidence="2 3" key="1">
    <citation type="submission" date="2020-07" db="EMBL/GenBank/DDBJ databases">
        <title>Comparative genomics of pyrophilous fungi reveals a link between fire events and developmental genes.</title>
        <authorList>
            <consortium name="DOE Joint Genome Institute"/>
            <person name="Steindorff A.S."/>
            <person name="Carver A."/>
            <person name="Calhoun S."/>
            <person name="Stillman K."/>
            <person name="Liu H."/>
            <person name="Lipzen A."/>
            <person name="Pangilinan J."/>
            <person name="Labutti K."/>
            <person name="Bruns T.D."/>
            <person name="Grigoriev I.V."/>
        </authorList>
    </citation>
    <scope>NUCLEOTIDE SEQUENCE [LARGE SCALE GENOMIC DNA]</scope>
    <source>
        <strain evidence="2 3">CBS 144469</strain>
    </source>
</reference>
<feature type="region of interest" description="Disordered" evidence="1">
    <location>
        <begin position="11"/>
        <end position="37"/>
    </location>
</feature>